<accession>A0ABD1Y9B1</accession>
<keyword evidence="4" id="KW-0812">Transmembrane</keyword>
<sequence>MAVRQEKAEKTYYFIFSPFEPYFNHSLTYDKAAIGDGYASLTSGGADEEFCIYNFWCTGRVYYQTPGRPEAGKGVSFSTKFVFAMFPMINTSRNANGDGIVFFLGQNATWDQGQPDGRFGLFSNDKNFTDSNPFFAVEFDTMINAEFGDQDDNHVGVDNNSPVSLFSAPAMDINIDLNDGKRIAAWIDYDNLLKKLEVRMSYDRPSILKPSIPLLSCTYDLDQINLTHFYPGFSSSSAHGSEQRHIIYTWEFDAQFVWVRDPEVVATTSATTVVGGIVVVGLLWFCCVRYTNFGKRQHARCMNLFGSVRSKVVEHVGKNKVNPKKEEATIQKKEKPGASDDDAEKLNSGFSKFEALSRTHPMLVSSFEDSDEDYAEEDPDEEYDDEKDEDEEYDDEKDEDEDEEEEEEEETEDDETSPHFPLSYSRGLSA</sequence>
<dbReference type="InterPro" id="IPR050258">
    <property type="entry name" value="Leguminous_Lectin"/>
</dbReference>
<protein>
    <recommendedName>
        <fullName evidence="5">Legume lectin domain-containing protein</fullName>
    </recommendedName>
</protein>
<dbReference type="Gene3D" id="2.60.120.200">
    <property type="match status" value="1"/>
</dbReference>
<dbReference type="InterPro" id="IPR001220">
    <property type="entry name" value="Legume_lectin_dom"/>
</dbReference>
<dbReference type="EMBL" id="JBHFFA010000006">
    <property type="protein sequence ID" value="KAL2623206.1"/>
    <property type="molecule type" value="Genomic_DNA"/>
</dbReference>
<dbReference type="Proteomes" id="UP001605036">
    <property type="component" value="Unassembled WGS sequence"/>
</dbReference>
<keyword evidence="4" id="KW-1133">Transmembrane helix</keyword>
<dbReference type="PANTHER" id="PTHR32401">
    <property type="entry name" value="CONCANAVALIN A-LIKE LECTIN FAMILY PROTEIN"/>
    <property type="match status" value="1"/>
</dbReference>
<evidence type="ECO:0000313" key="6">
    <source>
        <dbReference type="EMBL" id="KAL2623206.1"/>
    </source>
</evidence>
<keyword evidence="2" id="KW-0430">Lectin</keyword>
<dbReference type="AlphaFoldDB" id="A0ABD1Y9B1"/>
<keyword evidence="7" id="KW-1185">Reference proteome</keyword>
<evidence type="ECO:0000256" key="3">
    <source>
        <dbReference type="SAM" id="MobiDB-lite"/>
    </source>
</evidence>
<evidence type="ECO:0000256" key="4">
    <source>
        <dbReference type="SAM" id="Phobius"/>
    </source>
</evidence>
<evidence type="ECO:0000256" key="1">
    <source>
        <dbReference type="ARBA" id="ARBA00007606"/>
    </source>
</evidence>
<feature type="region of interest" description="Disordered" evidence="3">
    <location>
        <begin position="317"/>
        <end position="345"/>
    </location>
</feature>
<comment type="caution">
    <text evidence="6">The sequence shown here is derived from an EMBL/GenBank/DDBJ whole genome shotgun (WGS) entry which is preliminary data.</text>
</comment>
<dbReference type="Pfam" id="PF00139">
    <property type="entry name" value="Lectin_legB"/>
    <property type="match status" value="1"/>
</dbReference>
<dbReference type="InterPro" id="IPR013320">
    <property type="entry name" value="ConA-like_dom_sf"/>
</dbReference>
<feature type="region of interest" description="Disordered" evidence="3">
    <location>
        <begin position="361"/>
        <end position="430"/>
    </location>
</feature>
<proteinExistence type="inferred from homology"/>
<feature type="domain" description="Legume lectin" evidence="5">
    <location>
        <begin position="14"/>
        <end position="254"/>
    </location>
</feature>
<dbReference type="CDD" id="cd06899">
    <property type="entry name" value="lectin_legume_LecRK_Arcelin_ConA"/>
    <property type="match status" value="1"/>
</dbReference>
<evidence type="ECO:0000313" key="7">
    <source>
        <dbReference type="Proteomes" id="UP001605036"/>
    </source>
</evidence>
<organism evidence="6 7">
    <name type="scientific">Riccia fluitans</name>
    <dbReference type="NCBI Taxonomy" id="41844"/>
    <lineage>
        <taxon>Eukaryota</taxon>
        <taxon>Viridiplantae</taxon>
        <taxon>Streptophyta</taxon>
        <taxon>Embryophyta</taxon>
        <taxon>Marchantiophyta</taxon>
        <taxon>Marchantiopsida</taxon>
        <taxon>Marchantiidae</taxon>
        <taxon>Marchantiales</taxon>
        <taxon>Ricciaceae</taxon>
        <taxon>Riccia</taxon>
    </lineage>
</organism>
<dbReference type="GO" id="GO:0030246">
    <property type="term" value="F:carbohydrate binding"/>
    <property type="evidence" value="ECO:0007669"/>
    <property type="project" value="UniProtKB-KW"/>
</dbReference>
<comment type="similarity">
    <text evidence="1">Belongs to the leguminous lectin family.</text>
</comment>
<feature type="compositionally biased region" description="Acidic residues" evidence="3">
    <location>
        <begin position="368"/>
        <end position="415"/>
    </location>
</feature>
<reference evidence="6 7" key="1">
    <citation type="submission" date="2024-09" db="EMBL/GenBank/DDBJ databases">
        <title>Chromosome-scale assembly of Riccia fluitans.</title>
        <authorList>
            <person name="Paukszto L."/>
            <person name="Sawicki J."/>
            <person name="Karawczyk K."/>
            <person name="Piernik-Szablinska J."/>
            <person name="Szczecinska M."/>
            <person name="Mazdziarz M."/>
        </authorList>
    </citation>
    <scope>NUCLEOTIDE SEQUENCE [LARGE SCALE GENOMIC DNA]</scope>
    <source>
        <strain evidence="6">Rf_01</strain>
        <tissue evidence="6">Aerial parts of the thallus</tissue>
    </source>
</reference>
<dbReference type="PANTHER" id="PTHR32401:SF48">
    <property type="entry name" value="LEGUME LECTIN DOMAIN-CONTAINING PROTEIN"/>
    <property type="match status" value="1"/>
</dbReference>
<evidence type="ECO:0000259" key="5">
    <source>
        <dbReference type="Pfam" id="PF00139"/>
    </source>
</evidence>
<name>A0ABD1Y9B1_9MARC</name>
<feature type="compositionally biased region" description="Basic and acidic residues" evidence="3">
    <location>
        <begin position="317"/>
        <end position="338"/>
    </location>
</feature>
<keyword evidence="4" id="KW-0472">Membrane</keyword>
<gene>
    <name evidence="6" type="ORF">R1flu_003411</name>
</gene>
<evidence type="ECO:0000256" key="2">
    <source>
        <dbReference type="ARBA" id="ARBA00022734"/>
    </source>
</evidence>
<feature type="transmembrane region" description="Helical" evidence="4">
    <location>
        <begin position="270"/>
        <end position="290"/>
    </location>
</feature>
<dbReference type="SUPFAM" id="SSF49899">
    <property type="entry name" value="Concanavalin A-like lectins/glucanases"/>
    <property type="match status" value="1"/>
</dbReference>